<comment type="caution">
    <text evidence="2">The sequence shown here is derived from an EMBL/GenBank/DDBJ whole genome shotgun (WGS) entry which is preliminary data.</text>
</comment>
<evidence type="ECO:0000313" key="3">
    <source>
        <dbReference type="Proteomes" id="UP001365542"/>
    </source>
</evidence>
<name>A0AAV9XMU4_9PEZI</name>
<gene>
    <name evidence="2" type="ORF">TWF694_000172</name>
</gene>
<protein>
    <submittedName>
        <fullName evidence="2">Uncharacterized protein</fullName>
    </submittedName>
</protein>
<organism evidence="2 3">
    <name type="scientific">Orbilia ellipsospora</name>
    <dbReference type="NCBI Taxonomy" id="2528407"/>
    <lineage>
        <taxon>Eukaryota</taxon>
        <taxon>Fungi</taxon>
        <taxon>Dikarya</taxon>
        <taxon>Ascomycota</taxon>
        <taxon>Pezizomycotina</taxon>
        <taxon>Orbiliomycetes</taxon>
        <taxon>Orbiliales</taxon>
        <taxon>Orbiliaceae</taxon>
        <taxon>Orbilia</taxon>
    </lineage>
</organism>
<feature type="signal peptide" evidence="1">
    <location>
        <begin position="1"/>
        <end position="20"/>
    </location>
</feature>
<accession>A0AAV9XMU4</accession>
<evidence type="ECO:0000256" key="1">
    <source>
        <dbReference type="SAM" id="SignalP"/>
    </source>
</evidence>
<dbReference type="EMBL" id="JAVHJO010000001">
    <property type="protein sequence ID" value="KAK6543425.1"/>
    <property type="molecule type" value="Genomic_DNA"/>
</dbReference>
<keyword evidence="1" id="KW-0732">Signal</keyword>
<evidence type="ECO:0000313" key="2">
    <source>
        <dbReference type="EMBL" id="KAK6543425.1"/>
    </source>
</evidence>
<feature type="chain" id="PRO_5043922940" evidence="1">
    <location>
        <begin position="21"/>
        <end position="158"/>
    </location>
</feature>
<dbReference type="AlphaFoldDB" id="A0AAV9XMU4"/>
<proteinExistence type="predicted"/>
<dbReference type="Proteomes" id="UP001365542">
    <property type="component" value="Unassembled WGS sequence"/>
</dbReference>
<sequence length="158" mass="16777">MPSFSTIIVSIAALATAVSATPILDARDTTVCWGKNSKGTDANPGPAQSWCVANVWTEDSFTAPFNTITNGSPAFTVTTESHQTFGPWHCCNTCRPEDNCIGWQINTDCSCVVWKASTNVGLDILGVYGGPFQNTSGTFHRGPAFPARPNLFGNSVAN</sequence>
<keyword evidence="3" id="KW-1185">Reference proteome</keyword>
<reference evidence="2 3" key="1">
    <citation type="submission" date="2019-10" db="EMBL/GenBank/DDBJ databases">
        <authorList>
            <person name="Palmer J.M."/>
        </authorList>
    </citation>
    <scope>NUCLEOTIDE SEQUENCE [LARGE SCALE GENOMIC DNA]</scope>
    <source>
        <strain evidence="2 3">TWF694</strain>
    </source>
</reference>